<proteinExistence type="predicted"/>
<dbReference type="EMBL" id="SSNT01000002">
    <property type="protein sequence ID" value="THF82543.1"/>
    <property type="molecule type" value="Genomic_DNA"/>
</dbReference>
<accession>A0A4S4C440</accession>
<keyword evidence="1" id="KW-0808">Transferase</keyword>
<name>A0A4S4C440_9BACI</name>
<reference evidence="1 2" key="1">
    <citation type="submission" date="2019-04" db="EMBL/GenBank/DDBJ databases">
        <title>Bacillus sediminilitoris sp. nov., isolated from a tidal flat sediment on the East China Sea.</title>
        <authorList>
            <person name="Wei Y."/>
            <person name="Mao H."/>
            <person name="Fang J."/>
        </authorList>
    </citation>
    <scope>NUCLEOTIDE SEQUENCE [LARGE SCALE GENOMIC DNA]</scope>
    <source>
        <strain evidence="1 2">DSL-17</strain>
    </source>
</reference>
<dbReference type="Pfam" id="PF00583">
    <property type="entry name" value="Acetyltransf_1"/>
    <property type="match status" value="1"/>
</dbReference>
<dbReference type="InterPro" id="IPR016181">
    <property type="entry name" value="Acyl_CoA_acyltransferase"/>
</dbReference>
<gene>
    <name evidence="1" type="ORF">E6W99_03760</name>
</gene>
<dbReference type="Proteomes" id="UP000310334">
    <property type="component" value="Unassembled WGS sequence"/>
</dbReference>
<dbReference type="Gene3D" id="3.40.630.30">
    <property type="match status" value="1"/>
</dbReference>
<evidence type="ECO:0000313" key="1">
    <source>
        <dbReference type="EMBL" id="THF82543.1"/>
    </source>
</evidence>
<dbReference type="PROSITE" id="PS51186">
    <property type="entry name" value="GNAT"/>
    <property type="match status" value="1"/>
</dbReference>
<dbReference type="RefSeq" id="WP_136351840.1">
    <property type="nucleotide sequence ID" value="NZ_CP046266.1"/>
</dbReference>
<evidence type="ECO:0000313" key="2">
    <source>
        <dbReference type="Proteomes" id="UP000310334"/>
    </source>
</evidence>
<organism evidence="1 2">
    <name type="scientific">Metabacillus sediminilitoris</name>
    <dbReference type="NCBI Taxonomy" id="2567941"/>
    <lineage>
        <taxon>Bacteria</taxon>
        <taxon>Bacillati</taxon>
        <taxon>Bacillota</taxon>
        <taxon>Bacilli</taxon>
        <taxon>Bacillales</taxon>
        <taxon>Bacillaceae</taxon>
        <taxon>Metabacillus</taxon>
    </lineage>
</organism>
<dbReference type="GO" id="GO:0016747">
    <property type="term" value="F:acyltransferase activity, transferring groups other than amino-acyl groups"/>
    <property type="evidence" value="ECO:0007669"/>
    <property type="project" value="InterPro"/>
</dbReference>
<dbReference type="AlphaFoldDB" id="A0A4S4C440"/>
<protein>
    <submittedName>
        <fullName evidence="1">GNAT family N-acetyltransferase</fullName>
    </submittedName>
</protein>
<dbReference type="SUPFAM" id="SSF55729">
    <property type="entry name" value="Acyl-CoA N-acyltransferases (Nat)"/>
    <property type="match status" value="1"/>
</dbReference>
<comment type="caution">
    <text evidence="1">The sequence shown here is derived from an EMBL/GenBank/DDBJ whole genome shotgun (WGS) entry which is preliminary data.</text>
</comment>
<dbReference type="InterPro" id="IPR000182">
    <property type="entry name" value="GNAT_dom"/>
</dbReference>
<keyword evidence="2" id="KW-1185">Reference proteome</keyword>
<dbReference type="OrthoDB" id="9805924at2"/>
<dbReference type="CDD" id="cd04301">
    <property type="entry name" value="NAT_SF"/>
    <property type="match status" value="1"/>
</dbReference>
<sequence length="137" mass="16033">MKVPVENIVELKVEHQFLQAYPLMKQLHAYLHLDTFLEFSKNMPYDGYHLFGLYHDTNIVALAGISWRENLHNKRYVFVQDFVTDANHRPHELGYNLLSYIHEWAKEEGAICVMDSYIHVIVEDKQSSIFGAGNPIR</sequence>